<feature type="compositionally biased region" description="Low complexity" evidence="6">
    <location>
        <begin position="126"/>
        <end position="153"/>
    </location>
</feature>
<keyword evidence="7" id="KW-0472">Membrane</keyword>
<keyword evidence="5" id="KW-0325">Glycoprotein</keyword>
<keyword evidence="8" id="KW-0732">Signal</keyword>
<accession>A0A498HFF4</accession>
<dbReference type="InterPro" id="IPR003245">
    <property type="entry name" value="Phytocyanin_dom"/>
</dbReference>
<dbReference type="PANTHER" id="PTHR33021">
    <property type="entry name" value="BLUE COPPER PROTEIN"/>
    <property type="match status" value="1"/>
</dbReference>
<keyword evidence="2" id="KW-0479">Metal-binding</keyword>
<dbReference type="AlphaFoldDB" id="A0A498HFF4"/>
<organism evidence="10 11">
    <name type="scientific">Malus domestica</name>
    <name type="common">Apple</name>
    <name type="synonym">Pyrus malus</name>
    <dbReference type="NCBI Taxonomy" id="3750"/>
    <lineage>
        <taxon>Eukaryota</taxon>
        <taxon>Viridiplantae</taxon>
        <taxon>Streptophyta</taxon>
        <taxon>Embryophyta</taxon>
        <taxon>Tracheophyta</taxon>
        <taxon>Spermatophyta</taxon>
        <taxon>Magnoliopsida</taxon>
        <taxon>eudicotyledons</taxon>
        <taxon>Gunneridae</taxon>
        <taxon>Pentapetalae</taxon>
        <taxon>rosids</taxon>
        <taxon>fabids</taxon>
        <taxon>Rosales</taxon>
        <taxon>Rosaceae</taxon>
        <taxon>Amygdaloideae</taxon>
        <taxon>Maleae</taxon>
        <taxon>Malus</taxon>
    </lineage>
</organism>
<keyword evidence="7" id="KW-1133">Transmembrane helix</keyword>
<dbReference type="SUPFAM" id="SSF49503">
    <property type="entry name" value="Cupredoxins"/>
    <property type="match status" value="1"/>
</dbReference>
<comment type="caution">
    <text evidence="10">The sequence shown here is derived from an EMBL/GenBank/DDBJ whole genome shotgun (WGS) entry which is preliminary data.</text>
</comment>
<evidence type="ECO:0000256" key="1">
    <source>
        <dbReference type="ARBA" id="ARBA00022448"/>
    </source>
</evidence>
<dbReference type="Gramene" id="mRNA:MD17G0080400">
    <property type="protein sequence ID" value="mRNA:MD17G0080400"/>
    <property type="gene ID" value="MD17G0080400"/>
</dbReference>
<dbReference type="SMR" id="A0A498HFF4"/>
<dbReference type="PROSITE" id="PS51485">
    <property type="entry name" value="PHYTOCYANIN"/>
    <property type="match status" value="1"/>
</dbReference>
<dbReference type="STRING" id="3750.A0A498HFF4"/>
<proteinExistence type="predicted"/>
<keyword evidence="3" id="KW-0249">Electron transport</keyword>
<keyword evidence="7" id="KW-0812">Transmembrane</keyword>
<sequence>MAAPRTTLMSLVVVTMLIELAMAATYMVGGPNGAWDSSTDLQTWASLQSFLVGDNLNFQYSPNHDVIEVPKADYDSCQASNSIQSYTGGSTTIPLSSPGKRYFICGTIGHCSQGMKLEVNTLATSATPTASPISPSPLESLSVPSSSPETLSLAPETSIASPAESVAQYAPTLPHTLPSGLPISPASNPTDIPSIEAPTSISRTESSGQPSASSSNYKGGLPISLTMGFSVVIMLLLAY</sequence>
<dbReference type="InterPro" id="IPR039391">
    <property type="entry name" value="Phytocyanin-like"/>
</dbReference>
<feature type="signal peptide" evidence="8">
    <location>
        <begin position="1"/>
        <end position="23"/>
    </location>
</feature>
<keyword evidence="1" id="KW-0813">Transport</keyword>
<dbReference type="Pfam" id="PF02298">
    <property type="entry name" value="Cu_bind_like"/>
    <property type="match status" value="1"/>
</dbReference>
<evidence type="ECO:0000256" key="8">
    <source>
        <dbReference type="SAM" id="SignalP"/>
    </source>
</evidence>
<feature type="domain" description="Phytocyanin" evidence="9">
    <location>
        <begin position="24"/>
        <end position="123"/>
    </location>
</feature>
<feature type="region of interest" description="Disordered" evidence="6">
    <location>
        <begin position="126"/>
        <end position="156"/>
    </location>
</feature>
<reference evidence="10 11" key="1">
    <citation type="submission" date="2018-10" db="EMBL/GenBank/DDBJ databases">
        <title>A high-quality apple genome assembly.</title>
        <authorList>
            <person name="Hu J."/>
        </authorList>
    </citation>
    <scope>NUCLEOTIDE SEQUENCE [LARGE SCALE GENOMIC DNA]</scope>
    <source>
        <strain evidence="11">cv. HFTH1</strain>
        <tissue evidence="10">Young leaf</tissue>
    </source>
</reference>
<evidence type="ECO:0000256" key="6">
    <source>
        <dbReference type="SAM" id="MobiDB-lite"/>
    </source>
</evidence>
<protein>
    <recommendedName>
        <fullName evidence="9">Phytocyanin domain-containing protein</fullName>
    </recommendedName>
</protein>
<dbReference type="GO" id="GO:0009055">
    <property type="term" value="F:electron transfer activity"/>
    <property type="evidence" value="ECO:0007669"/>
    <property type="project" value="InterPro"/>
</dbReference>
<evidence type="ECO:0000313" key="11">
    <source>
        <dbReference type="Proteomes" id="UP000290289"/>
    </source>
</evidence>
<gene>
    <name evidence="10" type="ORF">DVH24_028214</name>
</gene>
<feature type="chain" id="PRO_5019731245" description="Phytocyanin domain-containing protein" evidence="8">
    <location>
        <begin position="24"/>
        <end position="239"/>
    </location>
</feature>
<dbReference type="EMBL" id="RDQH01000343">
    <property type="protein sequence ID" value="RXH68067.1"/>
    <property type="molecule type" value="Genomic_DNA"/>
</dbReference>
<evidence type="ECO:0000259" key="9">
    <source>
        <dbReference type="PROSITE" id="PS51485"/>
    </source>
</evidence>
<dbReference type="InterPro" id="IPR008972">
    <property type="entry name" value="Cupredoxin"/>
</dbReference>
<dbReference type="OrthoDB" id="687020at2759"/>
<feature type="compositionally biased region" description="Polar residues" evidence="6">
    <location>
        <begin position="185"/>
        <end position="217"/>
    </location>
</feature>
<keyword evidence="4" id="KW-0186">Copper</keyword>
<dbReference type="KEGG" id="mdm:103404788"/>
<evidence type="ECO:0000256" key="2">
    <source>
        <dbReference type="ARBA" id="ARBA00022723"/>
    </source>
</evidence>
<dbReference type="PANTHER" id="PTHR33021:SF492">
    <property type="entry name" value="UCLACYANIN 1"/>
    <property type="match status" value="1"/>
</dbReference>
<feature type="region of interest" description="Disordered" evidence="6">
    <location>
        <begin position="177"/>
        <end position="217"/>
    </location>
</feature>
<evidence type="ECO:0000313" key="10">
    <source>
        <dbReference type="EMBL" id="RXH68067.1"/>
    </source>
</evidence>
<name>A0A498HFF4_MALDO</name>
<dbReference type="Proteomes" id="UP000290289">
    <property type="component" value="Chromosome 17"/>
</dbReference>
<dbReference type="GO" id="GO:0046872">
    <property type="term" value="F:metal ion binding"/>
    <property type="evidence" value="ECO:0007669"/>
    <property type="project" value="UniProtKB-KW"/>
</dbReference>
<evidence type="ECO:0000256" key="3">
    <source>
        <dbReference type="ARBA" id="ARBA00022982"/>
    </source>
</evidence>
<dbReference type="GO" id="GO:0005886">
    <property type="term" value="C:plasma membrane"/>
    <property type="evidence" value="ECO:0007669"/>
    <property type="project" value="TreeGrafter"/>
</dbReference>
<keyword evidence="11" id="KW-1185">Reference proteome</keyword>
<feature type="transmembrane region" description="Helical" evidence="7">
    <location>
        <begin position="219"/>
        <end position="238"/>
    </location>
</feature>
<evidence type="ECO:0000256" key="5">
    <source>
        <dbReference type="ARBA" id="ARBA00023180"/>
    </source>
</evidence>
<dbReference type="Gene3D" id="2.60.40.420">
    <property type="entry name" value="Cupredoxins - blue copper proteins"/>
    <property type="match status" value="1"/>
</dbReference>
<evidence type="ECO:0000256" key="7">
    <source>
        <dbReference type="SAM" id="Phobius"/>
    </source>
</evidence>
<dbReference type="FunFam" id="2.60.40.420:FF:000003">
    <property type="entry name" value="Blue copper"/>
    <property type="match status" value="1"/>
</dbReference>
<evidence type="ECO:0000256" key="4">
    <source>
        <dbReference type="ARBA" id="ARBA00023008"/>
    </source>
</evidence>
<dbReference type="CDD" id="cd04216">
    <property type="entry name" value="Phytocyanin"/>
    <property type="match status" value="1"/>
</dbReference>